<evidence type="ECO:0000259" key="15">
    <source>
        <dbReference type="PROSITE" id="PS50262"/>
    </source>
</evidence>
<dbReference type="GO" id="GO:0022602">
    <property type="term" value="P:ovulation cycle process"/>
    <property type="evidence" value="ECO:0007669"/>
    <property type="project" value="TreeGrafter"/>
</dbReference>
<organism evidence="16 17">
    <name type="scientific">Conger conger</name>
    <name type="common">Conger eel</name>
    <name type="synonym">Muraena conger</name>
    <dbReference type="NCBI Taxonomy" id="82655"/>
    <lineage>
        <taxon>Eukaryota</taxon>
        <taxon>Metazoa</taxon>
        <taxon>Chordata</taxon>
        <taxon>Craniata</taxon>
        <taxon>Vertebrata</taxon>
        <taxon>Euteleostomi</taxon>
        <taxon>Actinopterygii</taxon>
        <taxon>Neopterygii</taxon>
        <taxon>Teleostei</taxon>
        <taxon>Anguilliformes</taxon>
        <taxon>Congridae</taxon>
        <taxon>Conger</taxon>
    </lineage>
</organism>
<keyword evidence="6" id="KW-0677">Repeat</keyword>
<dbReference type="GO" id="GO:0001541">
    <property type="term" value="P:ovarian follicle development"/>
    <property type="evidence" value="ECO:0007669"/>
    <property type="project" value="TreeGrafter"/>
</dbReference>
<feature type="domain" description="G-protein coupled receptors family 1 profile" evidence="15">
    <location>
        <begin position="434"/>
        <end position="681"/>
    </location>
</feature>
<comment type="similarity">
    <text evidence="13">Belongs to the G-protein coupled receptor 1 family. FSH/LSH/TSH subfamily.</text>
</comment>
<dbReference type="InterPro" id="IPR026906">
    <property type="entry name" value="LRR_5"/>
</dbReference>
<comment type="subcellular location">
    <subcellularLocation>
        <location evidence="1">Basolateral cell membrane</location>
        <topology evidence="1">Multi-pass membrane protein</topology>
    </subcellularLocation>
    <subcellularLocation>
        <location evidence="13">Cell membrane</location>
        <topology evidence="13">Multi-pass membrane protein</topology>
    </subcellularLocation>
</comment>
<evidence type="ECO:0000256" key="1">
    <source>
        <dbReference type="ARBA" id="ARBA00004554"/>
    </source>
</evidence>
<comment type="caution">
    <text evidence="16">The sequence shown here is derived from an EMBL/GenBank/DDBJ whole genome shotgun (WGS) entry which is preliminary data.</text>
</comment>
<evidence type="ECO:0000256" key="7">
    <source>
        <dbReference type="ARBA" id="ARBA00022989"/>
    </source>
</evidence>
<evidence type="ECO:0000256" key="3">
    <source>
        <dbReference type="ARBA" id="ARBA00022475"/>
    </source>
</evidence>
<dbReference type="GO" id="GO:0008528">
    <property type="term" value="F:G protein-coupled peptide receptor activity"/>
    <property type="evidence" value="ECO:0007669"/>
    <property type="project" value="TreeGrafter"/>
</dbReference>
<dbReference type="SUPFAM" id="SSF81321">
    <property type="entry name" value="Family A G protein-coupled receptor-like"/>
    <property type="match status" value="1"/>
</dbReference>
<keyword evidence="10" id="KW-1015">Disulfide bond</keyword>
<dbReference type="CDD" id="cd15136">
    <property type="entry name" value="7tmA_Glyco_hormone_R"/>
    <property type="match status" value="1"/>
</dbReference>
<dbReference type="GO" id="GO:0008584">
    <property type="term" value="P:male gonad development"/>
    <property type="evidence" value="ECO:0007669"/>
    <property type="project" value="TreeGrafter"/>
</dbReference>
<comment type="function">
    <text evidence="13">Receptor for the thyroid-stimulating hormone (TSH) or thyrotropin. Also acts as a receptor for the heterodimeric glycoprotein hormone (GPHA2:GPHB5) or thyrostimulin. The activity of this receptor is mediated by G proteins which activate adenylate cyclase. Plays a central role in controlling thyroid cell metabolism.</text>
</comment>
<proteinExistence type="inferred from homology"/>
<dbReference type="GO" id="GO:0016323">
    <property type="term" value="C:basolateral plasma membrane"/>
    <property type="evidence" value="ECO:0007669"/>
    <property type="project" value="UniProtKB-SubCell"/>
</dbReference>
<feature type="region of interest" description="Disordered" evidence="14">
    <location>
        <begin position="1"/>
        <end position="25"/>
    </location>
</feature>
<evidence type="ECO:0000256" key="6">
    <source>
        <dbReference type="ARBA" id="ARBA00022737"/>
    </source>
</evidence>
<dbReference type="AlphaFoldDB" id="A0A9Q1CWR5"/>
<keyword evidence="17" id="KW-1185">Reference proteome</keyword>
<dbReference type="PANTHER" id="PTHR24372:SF1">
    <property type="entry name" value="LUTROPIN-CHORIOGONADOTROPIC HORMONE RECEPTOR"/>
    <property type="match status" value="1"/>
</dbReference>
<evidence type="ECO:0000256" key="4">
    <source>
        <dbReference type="ARBA" id="ARBA00022614"/>
    </source>
</evidence>
<evidence type="ECO:0000256" key="12">
    <source>
        <dbReference type="ARBA" id="ARBA00023224"/>
    </source>
</evidence>
<keyword evidence="12 13" id="KW-0807">Transducer</keyword>
<evidence type="ECO:0000256" key="8">
    <source>
        <dbReference type="ARBA" id="ARBA00023040"/>
    </source>
</evidence>
<dbReference type="PRINTS" id="PR00373">
    <property type="entry name" value="GLYCHORMONER"/>
</dbReference>
<dbReference type="InterPro" id="IPR002274">
    <property type="entry name" value="TSH_rcpt"/>
</dbReference>
<keyword evidence="7 13" id="KW-1133">Transmembrane helix</keyword>
<dbReference type="FunFam" id="1.20.1070.10:FF:000019">
    <property type="entry name" value="Lutropin-choriogonadotropic hormone receptor"/>
    <property type="match status" value="1"/>
</dbReference>
<dbReference type="GO" id="GO:0004964">
    <property type="term" value="F:luteinizing hormone receptor activity"/>
    <property type="evidence" value="ECO:0007669"/>
    <property type="project" value="TreeGrafter"/>
</dbReference>
<keyword evidence="4" id="KW-0433">Leucine-rich repeat</keyword>
<evidence type="ECO:0000256" key="2">
    <source>
        <dbReference type="ARBA" id="ARBA00017324"/>
    </source>
</evidence>
<keyword evidence="11 13" id="KW-0675">Receptor</keyword>
<feature type="transmembrane region" description="Helical" evidence="13">
    <location>
        <begin position="499"/>
        <end position="520"/>
    </location>
</feature>
<evidence type="ECO:0000256" key="9">
    <source>
        <dbReference type="ARBA" id="ARBA00023136"/>
    </source>
</evidence>
<dbReference type="InterPro" id="IPR000276">
    <property type="entry name" value="GPCR_Rhodpsn"/>
</dbReference>
<dbReference type="PROSITE" id="PS00237">
    <property type="entry name" value="G_PROTEIN_RECEP_F1_1"/>
    <property type="match status" value="1"/>
</dbReference>
<dbReference type="PROSITE" id="PS50262">
    <property type="entry name" value="G_PROTEIN_RECEP_F1_2"/>
    <property type="match status" value="1"/>
</dbReference>
<dbReference type="Pfam" id="PF00001">
    <property type="entry name" value="7tm_1"/>
    <property type="match status" value="1"/>
</dbReference>
<accession>A0A9Q1CWR5</accession>
<feature type="transmembrane region" description="Helical" evidence="13">
    <location>
        <begin position="455"/>
        <end position="476"/>
    </location>
</feature>
<dbReference type="PANTHER" id="PTHR24372">
    <property type="entry name" value="GLYCOPROTEIN HORMONE RECEPTOR"/>
    <property type="match status" value="1"/>
</dbReference>
<evidence type="ECO:0000256" key="5">
    <source>
        <dbReference type="ARBA" id="ARBA00022692"/>
    </source>
</evidence>
<keyword evidence="9 13" id="KW-0472">Membrane</keyword>
<protein>
    <recommendedName>
        <fullName evidence="2 13">Thyrotropin receptor</fullName>
    </recommendedName>
</protein>
<evidence type="ECO:0000256" key="11">
    <source>
        <dbReference type="ARBA" id="ARBA00023170"/>
    </source>
</evidence>
<dbReference type="InterPro" id="IPR032675">
    <property type="entry name" value="LRR_dom_sf"/>
</dbReference>
<evidence type="ECO:0000313" key="17">
    <source>
        <dbReference type="Proteomes" id="UP001152803"/>
    </source>
</evidence>
<feature type="transmembrane region" description="Helical" evidence="13">
    <location>
        <begin position="541"/>
        <end position="562"/>
    </location>
</feature>
<evidence type="ECO:0000313" key="16">
    <source>
        <dbReference type="EMBL" id="KAJ8250679.1"/>
    </source>
</evidence>
<dbReference type="InterPro" id="IPR017452">
    <property type="entry name" value="GPCR_Rhodpsn_7TM"/>
</dbReference>
<feature type="transmembrane region" description="Helical" evidence="13">
    <location>
        <begin position="630"/>
        <end position="652"/>
    </location>
</feature>
<dbReference type="GO" id="GO:0004996">
    <property type="term" value="F:thyroid-stimulating hormone receptor activity"/>
    <property type="evidence" value="ECO:0007669"/>
    <property type="project" value="InterPro"/>
</dbReference>
<dbReference type="Gene3D" id="3.80.10.10">
    <property type="entry name" value="Ribonuclease Inhibitor"/>
    <property type="match status" value="1"/>
</dbReference>
<dbReference type="OrthoDB" id="5981530at2759"/>
<keyword evidence="3 13" id="KW-1003">Cell membrane</keyword>
<reference evidence="16" key="1">
    <citation type="journal article" date="2023" name="Science">
        <title>Genome structures resolve the early diversification of teleost fishes.</title>
        <authorList>
            <person name="Parey E."/>
            <person name="Louis A."/>
            <person name="Montfort J."/>
            <person name="Bouchez O."/>
            <person name="Roques C."/>
            <person name="Iampietro C."/>
            <person name="Lluch J."/>
            <person name="Castinel A."/>
            <person name="Donnadieu C."/>
            <person name="Desvignes T."/>
            <person name="Floi Bucao C."/>
            <person name="Jouanno E."/>
            <person name="Wen M."/>
            <person name="Mejri S."/>
            <person name="Dirks R."/>
            <person name="Jansen H."/>
            <person name="Henkel C."/>
            <person name="Chen W.J."/>
            <person name="Zahm M."/>
            <person name="Cabau C."/>
            <person name="Klopp C."/>
            <person name="Thompson A.W."/>
            <person name="Robinson-Rechavi M."/>
            <person name="Braasch I."/>
            <person name="Lecointre G."/>
            <person name="Bobe J."/>
            <person name="Postlethwait J.H."/>
            <person name="Berthelot C."/>
            <person name="Roest Crollius H."/>
            <person name="Guiguen Y."/>
        </authorList>
    </citation>
    <scope>NUCLEOTIDE SEQUENCE</scope>
    <source>
        <strain evidence="16">Concon-B</strain>
    </source>
</reference>
<dbReference type="SUPFAM" id="SSF52058">
    <property type="entry name" value="L domain-like"/>
    <property type="match status" value="1"/>
</dbReference>
<dbReference type="Proteomes" id="UP001152803">
    <property type="component" value="Unassembled WGS sequence"/>
</dbReference>
<dbReference type="GO" id="GO:0007200">
    <property type="term" value="P:phospholipase C-activating G protein-coupled receptor signaling pathway"/>
    <property type="evidence" value="ECO:0007669"/>
    <property type="project" value="TreeGrafter"/>
</dbReference>
<evidence type="ECO:0000256" key="14">
    <source>
        <dbReference type="SAM" id="MobiDB-lite"/>
    </source>
</evidence>
<evidence type="ECO:0000256" key="13">
    <source>
        <dbReference type="RuleBase" id="RU361222"/>
    </source>
</evidence>
<feature type="transmembrane region" description="Helical" evidence="13">
    <location>
        <begin position="664"/>
        <end position="688"/>
    </location>
</feature>
<feature type="transmembrane region" description="Helical" evidence="13">
    <location>
        <begin position="582"/>
        <end position="609"/>
    </location>
</feature>
<keyword evidence="8 13" id="KW-0297">G-protein coupled receptor</keyword>
<sequence length="747" mass="82868">MHREFHVTRTAISNPGVKRGREGVTVSKATSREAAWDSPGAECLCAVSKAECFVHSNSLRNLSQTPPARPLWPARETEKHCTEHSLRCTRETQLNASAKSSVIRSVRLTLLPLQEVPSNTFRDLHNVATIEISQSDSIRIFRARAFHSLHSLSELLIRNIRNLESIEKGAFSDLPKLKHLSICNTGLRQFPDLSAISSLEPFFYLEVGDNIEIDTIPPNAFQGMTEEETYMDLVRNGFKDVQRYAFNGTKMSKLILKGNKNLRKIHDEAFEGAAGPSLLDVSLTALRSLPALGLQQVTVLTARSTKGLKTLPPLESLLNLQEAHLTYPSHCCAFHTWRRKQRENAFLGSFGNLSRLCSSSAPQEFGYPSASGGLYPDYALYDLDFQYLNLELCVSDAPIRCTPEPDAFNPCEDLLGYAYLRAATWAIAVSAVLGNLAVLAVLLTSRHKLTVSRFLMCNLAFADLCMGVYLLLIAAVDQHSRRQYYNHATDWQTGGGCGAAGFLTVFASELSVYTLAVVTLERWHTITHALRRDRKLRLRHVAALMAGGWGFSLLAALLPVLGVSSYGKVSICLPMDIETPAAQAYVVGVLLLNAAAFLAVCVCYGRIYASVRNPHLATRRSDAKMAKRMAVLIFTDFLCMAPISFFAISAALRMPLITVSHSKILLILFYPINALCNPFLYTIFTRAFRQELRLLLRRCGGCGAPRRLPRLLGQGPRHTGPCRKPSSLRFYAYHIKMQGCILNKGPK</sequence>
<dbReference type="PRINTS" id="PR01145">
    <property type="entry name" value="TSHRECEPTOR"/>
</dbReference>
<evidence type="ECO:0000256" key="10">
    <source>
        <dbReference type="ARBA" id="ARBA00023157"/>
    </source>
</evidence>
<dbReference type="InterPro" id="IPR002131">
    <property type="entry name" value="Gphrmn_rcpt_fam"/>
</dbReference>
<dbReference type="GO" id="GO:0009755">
    <property type="term" value="P:hormone-mediated signaling pathway"/>
    <property type="evidence" value="ECO:0007669"/>
    <property type="project" value="TreeGrafter"/>
</dbReference>
<name>A0A9Q1CWR5_CONCO</name>
<dbReference type="Pfam" id="PF13306">
    <property type="entry name" value="LRR_5"/>
    <property type="match status" value="2"/>
</dbReference>
<dbReference type="GO" id="GO:0007189">
    <property type="term" value="P:adenylate cyclase-activating G protein-coupled receptor signaling pathway"/>
    <property type="evidence" value="ECO:0007669"/>
    <property type="project" value="TreeGrafter"/>
</dbReference>
<gene>
    <name evidence="13" type="primary">TSHR</name>
    <name evidence="16" type="ORF">COCON_G00226010</name>
</gene>
<dbReference type="Gene3D" id="1.20.1070.10">
    <property type="entry name" value="Rhodopsin 7-helix transmembrane proteins"/>
    <property type="match status" value="1"/>
</dbReference>
<dbReference type="EMBL" id="JAFJMO010000018">
    <property type="protein sequence ID" value="KAJ8250679.1"/>
    <property type="molecule type" value="Genomic_DNA"/>
</dbReference>
<dbReference type="PRINTS" id="PR00237">
    <property type="entry name" value="GPCRRHODOPSN"/>
</dbReference>
<keyword evidence="5 13" id="KW-0812">Transmembrane</keyword>
<feature type="transmembrane region" description="Helical" evidence="13">
    <location>
        <begin position="422"/>
        <end position="443"/>
    </location>
</feature>